<organism evidence="1">
    <name type="scientific">uncultured Caudovirales phage</name>
    <dbReference type="NCBI Taxonomy" id="2100421"/>
    <lineage>
        <taxon>Viruses</taxon>
        <taxon>Duplodnaviria</taxon>
        <taxon>Heunggongvirae</taxon>
        <taxon>Uroviricota</taxon>
        <taxon>Caudoviricetes</taxon>
        <taxon>Peduoviridae</taxon>
        <taxon>Maltschvirus</taxon>
        <taxon>Maltschvirus maltsch</taxon>
    </lineage>
</organism>
<gene>
    <name evidence="1" type="ORF">UFOVP395_74</name>
</gene>
<accession>A0A6J5MAL1</accession>
<proteinExistence type="predicted"/>
<protein>
    <recommendedName>
        <fullName evidence="2">Major tropism determinant N-terminal domain-containing protein</fullName>
    </recommendedName>
</protein>
<evidence type="ECO:0008006" key="2">
    <source>
        <dbReference type="Google" id="ProtNLM"/>
    </source>
</evidence>
<dbReference type="EMBL" id="LR796380">
    <property type="protein sequence ID" value="CAB4140739.1"/>
    <property type="molecule type" value="Genomic_DNA"/>
</dbReference>
<name>A0A6J5MAL1_9CAUD</name>
<evidence type="ECO:0000313" key="1">
    <source>
        <dbReference type="EMBL" id="CAB4140739.1"/>
    </source>
</evidence>
<sequence>MTNLIQIKRSTTNANPTGLANGELAYTSNGDVLFIGSPNGSVVPIGGVRTPGVLTANQALVANSTGFLNEVRVVLANISAIYANGSVGTTGQVLTSTGANVYWQTLAPSVTGSNTQIQFNDSGSLNAVAGFTFDKTTNTVSIGSGTINATNYSGTANNANNLGGAAASVYVNTSANFTVAGNLNLTGANNFFSQGVNVGANALVNTTSHFVGNSTVNTNMVAGQISISGATINSTIYTGTANNANNLGGAAAAAYVNTSGSYTVAGNINFTASNNQFTNVNVTTAVNVGANVVANTTQIRVGNTSTFTSINATAVNTGTIATSGNVSIGGNMTVTGNLTVSGTFNVLSGNSTAFSDNLIYLNQGIEATITNVVGNGSVVVFTANNNYQAGWDVTVANVNPSSYNGLYNNIIAANSTTFSVSNTNTASYVSGGTARGKTNSNPDLGLVAAYNDGTYAHAGFFRDHQTGVWKLFDGYLPEPDESVFIDQSNNSFNIAPFQANIIYVGNTTVFGTVNTTNFSGTANNANNLGGQLPSFYTNATNITTGTLPNARLAAQVVNTSANFTIAGNLALQGTNNFFTAGYFVGANVVVNTTMVAVGNATVYTNTTAGQISLSGATINATNYSGTANNANNLGGAAPSAYVNTSGNYTVSGNINFTGANNTFAEIYVGANVDINTTAVFVGNATVNSVLSAGQLALSGVTVNSTIYQGTANNANNLGGQPGSFYTNATNITTGTLPNARLAAQVVNTSAAFTLSGPITFQANVVVGNSTINVATTNSSITINAGNTSVLNASSLAVGNATSNAVVNTTGFFVNGAAIYTNATNLTTGTLPDARLSAAVVNTSGNFTVSGNVNFTGANVNFTTVFSGANVYINTTSHFVGNATVNTNMTAGQISLSGVTINSTSYGGTANNATNLGGQVASFYTNATNITAGTLAVDRGGTGTTSYAVGDILVANGTASFRRLTVGTLGQVLQSNGTSIVYGSLDGGSF</sequence>
<reference evidence="1" key="1">
    <citation type="submission" date="2020-04" db="EMBL/GenBank/DDBJ databases">
        <authorList>
            <person name="Chiriac C."/>
            <person name="Salcher M."/>
            <person name="Ghai R."/>
            <person name="Kavagutti S V."/>
        </authorList>
    </citation>
    <scope>NUCLEOTIDE SEQUENCE</scope>
</reference>